<dbReference type="InterPro" id="IPR008331">
    <property type="entry name" value="Ferritin_DPS_dom"/>
</dbReference>
<dbReference type="Gene3D" id="1.20.1260.10">
    <property type="match status" value="1"/>
</dbReference>
<protein>
    <submittedName>
        <fullName evidence="2">Bacterioferritin</fullName>
    </submittedName>
</protein>
<name>A0ABY1IBG0_9ACTO</name>
<feature type="domain" description="Ferritin/DPS" evidence="1">
    <location>
        <begin position="32"/>
        <end position="139"/>
    </location>
</feature>
<organism evidence="2 3">
    <name type="scientific">Actinomyces denticolens</name>
    <dbReference type="NCBI Taxonomy" id="52767"/>
    <lineage>
        <taxon>Bacteria</taxon>
        <taxon>Bacillati</taxon>
        <taxon>Actinomycetota</taxon>
        <taxon>Actinomycetes</taxon>
        <taxon>Actinomycetales</taxon>
        <taxon>Actinomycetaceae</taxon>
        <taxon>Actinomyces</taxon>
    </lineage>
</organism>
<evidence type="ECO:0000313" key="3">
    <source>
        <dbReference type="Proteomes" id="UP000184390"/>
    </source>
</evidence>
<comment type="caution">
    <text evidence="2">The sequence shown here is derived from an EMBL/GenBank/DDBJ whole genome shotgun (WGS) entry which is preliminary data.</text>
</comment>
<evidence type="ECO:0000259" key="1">
    <source>
        <dbReference type="Pfam" id="PF00210"/>
    </source>
</evidence>
<sequence length="159" mass="17438">MVDKTEEIRVLQLVVSGLATQIHAHRVQGLVFGSKGLAALADKYDAHADEESSWMKKFAGRILDLGGEVKIEAAPAVEVHDDIVRYLQSEKKASEEGIAQVTELLPVLAQDVVAYEDMKAYLIDEDEDLQETNQDLELIALIGLDNWLVQKLAGPAAVD</sequence>
<keyword evidence="3" id="KW-1185">Reference proteome</keyword>
<dbReference type="SUPFAM" id="SSF47240">
    <property type="entry name" value="Ferritin-like"/>
    <property type="match status" value="1"/>
</dbReference>
<gene>
    <name evidence="2" type="ORF">SAMN05216246_107107</name>
</gene>
<dbReference type="RefSeq" id="WP_083600519.1">
    <property type="nucleotide sequence ID" value="NZ_FQYL01000007.1"/>
</dbReference>
<dbReference type="Pfam" id="PF00210">
    <property type="entry name" value="Ferritin"/>
    <property type="match status" value="1"/>
</dbReference>
<dbReference type="InterPro" id="IPR012347">
    <property type="entry name" value="Ferritin-like"/>
</dbReference>
<accession>A0ABY1IBG0</accession>
<evidence type="ECO:0000313" key="2">
    <source>
        <dbReference type="EMBL" id="SHI94065.1"/>
    </source>
</evidence>
<dbReference type="InterPro" id="IPR009078">
    <property type="entry name" value="Ferritin-like_SF"/>
</dbReference>
<dbReference type="EMBL" id="FQYL01000007">
    <property type="protein sequence ID" value="SHI94065.1"/>
    <property type="molecule type" value="Genomic_DNA"/>
</dbReference>
<dbReference type="Proteomes" id="UP000184390">
    <property type="component" value="Unassembled WGS sequence"/>
</dbReference>
<reference evidence="2 3" key="1">
    <citation type="submission" date="2016-11" db="EMBL/GenBank/DDBJ databases">
        <authorList>
            <person name="Varghese N."/>
            <person name="Submissions S."/>
        </authorList>
    </citation>
    <scope>NUCLEOTIDE SEQUENCE [LARGE SCALE GENOMIC DNA]</scope>
    <source>
        <strain evidence="2 3">PA</strain>
    </source>
</reference>
<proteinExistence type="predicted"/>